<proteinExistence type="predicted"/>
<dbReference type="PANTHER" id="PTHR42877">
    <property type="entry name" value="L-ORNITHINE N(5)-MONOOXYGENASE-RELATED"/>
    <property type="match status" value="1"/>
</dbReference>
<dbReference type="Pfam" id="PF13738">
    <property type="entry name" value="Pyr_redox_3"/>
    <property type="match status" value="1"/>
</dbReference>
<dbReference type="InterPro" id="IPR051209">
    <property type="entry name" value="FAD-bind_Monooxygenase_sf"/>
</dbReference>
<dbReference type="Proteomes" id="UP001501116">
    <property type="component" value="Unassembled WGS sequence"/>
</dbReference>
<gene>
    <name evidence="1" type="ORF">GCM10009754_26900</name>
</gene>
<dbReference type="PANTHER" id="PTHR42877:SF4">
    <property type="entry name" value="FAD_NAD(P)-BINDING DOMAIN-CONTAINING PROTEIN-RELATED"/>
    <property type="match status" value="1"/>
</dbReference>
<evidence type="ECO:0000313" key="1">
    <source>
        <dbReference type="EMBL" id="GAA1955753.1"/>
    </source>
</evidence>
<keyword evidence="2" id="KW-1185">Reference proteome</keyword>
<dbReference type="SUPFAM" id="SSF51905">
    <property type="entry name" value="FAD/NAD(P)-binding domain"/>
    <property type="match status" value="1"/>
</dbReference>
<name>A0ABN2QNR5_9PSEU</name>
<accession>A0ABN2QNR5</accession>
<reference evidence="1 2" key="1">
    <citation type="journal article" date="2019" name="Int. J. Syst. Evol. Microbiol.">
        <title>The Global Catalogue of Microorganisms (GCM) 10K type strain sequencing project: providing services to taxonomists for standard genome sequencing and annotation.</title>
        <authorList>
            <consortium name="The Broad Institute Genomics Platform"/>
            <consortium name="The Broad Institute Genome Sequencing Center for Infectious Disease"/>
            <person name="Wu L."/>
            <person name="Ma J."/>
        </authorList>
    </citation>
    <scope>NUCLEOTIDE SEQUENCE [LARGE SCALE GENOMIC DNA]</scope>
    <source>
        <strain evidence="1 2">JCM 14545</strain>
    </source>
</reference>
<comment type="caution">
    <text evidence="1">The sequence shown here is derived from an EMBL/GenBank/DDBJ whole genome shotgun (WGS) entry which is preliminary data.</text>
</comment>
<protein>
    <submittedName>
        <fullName evidence="1">NAD(P)/FAD-dependent oxidoreductase</fullName>
    </submittedName>
</protein>
<dbReference type="Gene3D" id="3.50.50.60">
    <property type="entry name" value="FAD/NAD(P)-binding domain"/>
    <property type="match status" value="2"/>
</dbReference>
<evidence type="ECO:0000313" key="2">
    <source>
        <dbReference type="Proteomes" id="UP001501116"/>
    </source>
</evidence>
<sequence>MIVGSGFGGIGAAIELKRAGFDDFVILERAAEVGGVWRENTYPGAACDIPSPLYSFSYEQNPHWPKRYSRQPDIHAYLQRVARKYGLTPHLRFGVTVTGATFDERTARWRVHTDGGDYEARVFVPAVGQLSRPMWPDIPGRETFAGRAFHSARWDHGCDLTGKRVAVIGTGASAIQFVPEIQPKAGHLTVFQRTPPYIMAKHDTRYRPWQHRLFRALPPSQGFGRLRIFLLAEYATYALTGKPWLAKGFELRAAQLRRRYVKDRALRAKVKPGYQMGCKRILFTNDYLPALAKPNVTVETGRIAEITPRGVRTADGTEHEADVLVYGTGFAATDFLGELDVRGLGGRGLADDWAKGAHAYLGMAVPGFPNLFCVYGPNTNLGAGSIVYMIERQARYLRQAVEALSKPDVSYLDVHPGVERRFDEEMRRRLKRSVWTTCSSWYRQDDGRVTTNWPGLVSEYHRRTRKLDLGDYRVAGAKLASESRQSHERQ</sequence>
<organism evidence="1 2">
    <name type="scientific">Amycolatopsis minnesotensis</name>
    <dbReference type="NCBI Taxonomy" id="337894"/>
    <lineage>
        <taxon>Bacteria</taxon>
        <taxon>Bacillati</taxon>
        <taxon>Actinomycetota</taxon>
        <taxon>Actinomycetes</taxon>
        <taxon>Pseudonocardiales</taxon>
        <taxon>Pseudonocardiaceae</taxon>
        <taxon>Amycolatopsis</taxon>
    </lineage>
</organism>
<dbReference type="InterPro" id="IPR036188">
    <property type="entry name" value="FAD/NAD-bd_sf"/>
</dbReference>
<dbReference type="EMBL" id="BAAANN010000009">
    <property type="protein sequence ID" value="GAA1955753.1"/>
    <property type="molecule type" value="Genomic_DNA"/>
</dbReference>